<feature type="transmembrane region" description="Helical" evidence="1">
    <location>
        <begin position="45"/>
        <end position="61"/>
    </location>
</feature>
<dbReference type="GO" id="GO:0005737">
    <property type="term" value="C:cytoplasm"/>
    <property type="evidence" value="ECO:0007669"/>
    <property type="project" value="TreeGrafter"/>
</dbReference>
<evidence type="ECO:0000313" key="3">
    <source>
        <dbReference type="EMBL" id="OHS99121.1"/>
    </source>
</evidence>
<dbReference type="PANTHER" id="PTHR12673">
    <property type="entry name" value="FACIOGENITAL DYSPLASIA PROTEIN"/>
    <property type="match status" value="1"/>
</dbReference>
<dbReference type="PANTHER" id="PTHR12673:SF159">
    <property type="entry name" value="LD03170P"/>
    <property type="match status" value="1"/>
</dbReference>
<sequence>MNVKKEGKNNYPYTYSLYDLYSGVAHLLTNTMCLIATSISQTVSFILYYGYTYLIYVILKLPRPKRINIPGVSGTPAKPKPPPVFDPKMLRRRQYAIDELIGSENNYQRYLNMLVDIYEPAYKDYLSYEERVLFFGSIHPLIELSKAATKTFESQIRRGAKEAEIGNLFLNKLNLVSNFVPFIADYLEITSRFTDLNSSDKKFMKLNEELEQANEPFSSLIVMPVQRMPKYVLLLKEISKATPDWHHDYQPLLDAMGKLKDEAQAADKKIAEATRRSKLHELEKSIRKCPPLVDDKRRIISRFEPTEDRTDLYLLSDMILITKEKTETLSRRVYTEIKKIVDLNKVVKAETAKNGVNLKTTGADYLIEITMRAKDLKEAIEKQLKEMKTN</sequence>
<dbReference type="InterPro" id="IPR035899">
    <property type="entry name" value="DBL_dom_sf"/>
</dbReference>
<dbReference type="Gene3D" id="1.20.900.10">
    <property type="entry name" value="Dbl homology (DH) domain"/>
    <property type="match status" value="1"/>
</dbReference>
<evidence type="ECO:0000259" key="2">
    <source>
        <dbReference type="PROSITE" id="PS50010"/>
    </source>
</evidence>
<accession>A0A1J4JKH4</accession>
<dbReference type="Pfam" id="PF00621">
    <property type="entry name" value="RhoGEF"/>
    <property type="match status" value="1"/>
</dbReference>
<dbReference type="CDD" id="cd00160">
    <property type="entry name" value="RhoGEF"/>
    <property type="match status" value="1"/>
</dbReference>
<dbReference type="Proteomes" id="UP000179807">
    <property type="component" value="Unassembled WGS sequence"/>
</dbReference>
<comment type="caution">
    <text evidence="3">The sequence shown here is derived from an EMBL/GenBank/DDBJ whole genome shotgun (WGS) entry which is preliminary data.</text>
</comment>
<proteinExistence type="predicted"/>
<dbReference type="EMBL" id="MLAK01001023">
    <property type="protein sequence ID" value="OHS99121.1"/>
    <property type="molecule type" value="Genomic_DNA"/>
</dbReference>
<reference evidence="3" key="1">
    <citation type="submission" date="2016-10" db="EMBL/GenBank/DDBJ databases">
        <authorList>
            <person name="Benchimol M."/>
            <person name="Almeida L.G."/>
            <person name="Vasconcelos A.T."/>
            <person name="Perreira-Neves A."/>
            <person name="Rosa I.A."/>
            <person name="Tasca T."/>
            <person name="Bogo M.R."/>
            <person name="de Souza W."/>
        </authorList>
    </citation>
    <scope>NUCLEOTIDE SEQUENCE [LARGE SCALE GENOMIC DNA]</scope>
    <source>
        <strain evidence="3">K</strain>
    </source>
</reference>
<dbReference type="InterPro" id="IPR000219">
    <property type="entry name" value="DH_dom"/>
</dbReference>
<dbReference type="GeneID" id="94844412"/>
<dbReference type="PROSITE" id="PS50010">
    <property type="entry name" value="DH_2"/>
    <property type="match status" value="1"/>
</dbReference>
<dbReference type="RefSeq" id="XP_068352258.1">
    <property type="nucleotide sequence ID" value="XM_068509708.1"/>
</dbReference>
<evidence type="ECO:0000313" key="4">
    <source>
        <dbReference type="Proteomes" id="UP000179807"/>
    </source>
</evidence>
<keyword evidence="1" id="KW-0812">Transmembrane</keyword>
<keyword evidence="4" id="KW-1185">Reference proteome</keyword>
<dbReference type="GO" id="GO:0005085">
    <property type="term" value="F:guanyl-nucleotide exchange factor activity"/>
    <property type="evidence" value="ECO:0007669"/>
    <property type="project" value="InterPro"/>
</dbReference>
<dbReference type="VEuPathDB" id="TrichDB:TRFO_34523"/>
<dbReference type="OrthoDB" id="245697at2759"/>
<evidence type="ECO:0000256" key="1">
    <source>
        <dbReference type="SAM" id="Phobius"/>
    </source>
</evidence>
<feature type="domain" description="DH" evidence="2">
    <location>
        <begin position="92"/>
        <end position="269"/>
    </location>
</feature>
<organism evidence="3 4">
    <name type="scientific">Tritrichomonas foetus</name>
    <dbReference type="NCBI Taxonomy" id="1144522"/>
    <lineage>
        <taxon>Eukaryota</taxon>
        <taxon>Metamonada</taxon>
        <taxon>Parabasalia</taxon>
        <taxon>Tritrichomonadida</taxon>
        <taxon>Tritrichomonadidae</taxon>
        <taxon>Tritrichomonas</taxon>
    </lineage>
</organism>
<keyword evidence="1" id="KW-1133">Transmembrane helix</keyword>
<keyword evidence="1" id="KW-0472">Membrane</keyword>
<gene>
    <name evidence="3" type="ORF">TRFO_34523</name>
</gene>
<dbReference type="SMART" id="SM00325">
    <property type="entry name" value="RhoGEF"/>
    <property type="match status" value="1"/>
</dbReference>
<name>A0A1J4JKH4_9EUKA</name>
<dbReference type="AlphaFoldDB" id="A0A1J4JKH4"/>
<dbReference type="SUPFAM" id="SSF48065">
    <property type="entry name" value="DBL homology domain (DH-domain)"/>
    <property type="match status" value="1"/>
</dbReference>
<dbReference type="InterPro" id="IPR051092">
    <property type="entry name" value="FYVE_RhoGEF_PH"/>
</dbReference>
<protein>
    <recommendedName>
        <fullName evidence="2">DH domain-containing protein</fullName>
    </recommendedName>
</protein>